<keyword evidence="3" id="KW-1185">Reference proteome</keyword>
<sequence>MSCTLCTKQGIPCIHSSTNTNACDACRQAHKKCFFAVCPFRPRSQRSSCPRRPCKDSFVVNNDETISKCKWAPGPHANGNDSGQLALSPQVLICPPPLLGHHSMVTSLLNWSEVIIRPMKDGDGKRTFELGPIVTNGIQTPNFPREQTLRQPTPGLSGTRWLEELFHEPSQTKEPPIPGPSPSSEPLEDVPTCEPEPEVAPMQSTEEPFRNSPLLFLHSYQLFLTFSSTISSLSRHSLLDNYHRQYAHQIPPSHSNNDACQEFTDLRLTLMIP</sequence>
<accession>A0A9Q3KB60</accession>
<evidence type="ECO:0000256" key="1">
    <source>
        <dbReference type="SAM" id="MobiDB-lite"/>
    </source>
</evidence>
<evidence type="ECO:0000313" key="3">
    <source>
        <dbReference type="Proteomes" id="UP000765509"/>
    </source>
</evidence>
<comment type="caution">
    <text evidence="2">The sequence shown here is derived from an EMBL/GenBank/DDBJ whole genome shotgun (WGS) entry which is preliminary data.</text>
</comment>
<proteinExistence type="predicted"/>
<protein>
    <recommendedName>
        <fullName evidence="4">Zn(2)-C6 fungal-type domain-containing protein</fullName>
    </recommendedName>
</protein>
<name>A0A9Q3KB60_9BASI</name>
<gene>
    <name evidence="2" type="ORF">O181_116264</name>
</gene>
<dbReference type="EMBL" id="AVOT02098641">
    <property type="protein sequence ID" value="MBW0576549.1"/>
    <property type="molecule type" value="Genomic_DNA"/>
</dbReference>
<dbReference type="Proteomes" id="UP000765509">
    <property type="component" value="Unassembled WGS sequence"/>
</dbReference>
<feature type="region of interest" description="Disordered" evidence="1">
    <location>
        <begin position="137"/>
        <end position="157"/>
    </location>
</feature>
<organism evidence="2 3">
    <name type="scientific">Austropuccinia psidii MF-1</name>
    <dbReference type="NCBI Taxonomy" id="1389203"/>
    <lineage>
        <taxon>Eukaryota</taxon>
        <taxon>Fungi</taxon>
        <taxon>Dikarya</taxon>
        <taxon>Basidiomycota</taxon>
        <taxon>Pucciniomycotina</taxon>
        <taxon>Pucciniomycetes</taxon>
        <taxon>Pucciniales</taxon>
        <taxon>Sphaerophragmiaceae</taxon>
        <taxon>Austropuccinia</taxon>
    </lineage>
</organism>
<evidence type="ECO:0000313" key="2">
    <source>
        <dbReference type="EMBL" id="MBW0576549.1"/>
    </source>
</evidence>
<evidence type="ECO:0008006" key="4">
    <source>
        <dbReference type="Google" id="ProtNLM"/>
    </source>
</evidence>
<dbReference type="AlphaFoldDB" id="A0A9Q3KB60"/>
<feature type="region of interest" description="Disordered" evidence="1">
    <location>
        <begin position="169"/>
        <end position="205"/>
    </location>
</feature>
<reference evidence="2" key="1">
    <citation type="submission" date="2021-03" db="EMBL/GenBank/DDBJ databases">
        <title>Draft genome sequence of rust myrtle Austropuccinia psidii MF-1, a brazilian biotype.</title>
        <authorList>
            <person name="Quecine M.C."/>
            <person name="Pachon D.M.R."/>
            <person name="Bonatelli M.L."/>
            <person name="Correr F.H."/>
            <person name="Franceschini L.M."/>
            <person name="Leite T.F."/>
            <person name="Margarido G.R.A."/>
            <person name="Almeida C.A."/>
            <person name="Ferrarezi J.A."/>
            <person name="Labate C.A."/>
        </authorList>
    </citation>
    <scope>NUCLEOTIDE SEQUENCE</scope>
    <source>
        <strain evidence="2">MF-1</strain>
    </source>
</reference>